<feature type="region of interest" description="Disordered" evidence="1">
    <location>
        <begin position="1"/>
        <end position="83"/>
    </location>
</feature>
<comment type="caution">
    <text evidence="2">The sequence shown here is derived from an EMBL/GenBank/DDBJ whole genome shotgun (WGS) entry which is preliminary data.</text>
</comment>
<name>A0A4S8IPU6_MUSBA</name>
<evidence type="ECO:0000313" key="3">
    <source>
        <dbReference type="Proteomes" id="UP000317650"/>
    </source>
</evidence>
<reference evidence="2 3" key="1">
    <citation type="journal article" date="2019" name="Nat. Plants">
        <title>Genome sequencing of Musa balbisiana reveals subgenome evolution and function divergence in polyploid bananas.</title>
        <authorList>
            <person name="Yao X."/>
        </authorList>
    </citation>
    <scope>NUCLEOTIDE SEQUENCE [LARGE SCALE GENOMIC DNA]</scope>
    <source>
        <strain evidence="3">cv. DH-PKW</strain>
        <tissue evidence="2">Leaves</tissue>
    </source>
</reference>
<protein>
    <submittedName>
        <fullName evidence="2">Uncharacterized protein</fullName>
    </submittedName>
</protein>
<evidence type="ECO:0000313" key="2">
    <source>
        <dbReference type="EMBL" id="THU50637.1"/>
    </source>
</evidence>
<accession>A0A4S8IPU6</accession>
<dbReference type="EMBL" id="PYDT01000009">
    <property type="protein sequence ID" value="THU50637.1"/>
    <property type="molecule type" value="Genomic_DNA"/>
</dbReference>
<evidence type="ECO:0000256" key="1">
    <source>
        <dbReference type="SAM" id="MobiDB-lite"/>
    </source>
</evidence>
<gene>
    <name evidence="2" type="ORF">C4D60_Mb06t22380</name>
</gene>
<feature type="compositionally biased region" description="Acidic residues" evidence="1">
    <location>
        <begin position="1"/>
        <end position="11"/>
    </location>
</feature>
<keyword evidence="3" id="KW-1185">Reference proteome</keyword>
<sequence>MPNEVPFDDSAEAPKMGGATAQSHSETEPRRCHRLTGAVPPLDRGGATAQSHSETEPRRCHRLTGAVLPPSLTRRLSPGGATA</sequence>
<organism evidence="2 3">
    <name type="scientific">Musa balbisiana</name>
    <name type="common">Banana</name>
    <dbReference type="NCBI Taxonomy" id="52838"/>
    <lineage>
        <taxon>Eukaryota</taxon>
        <taxon>Viridiplantae</taxon>
        <taxon>Streptophyta</taxon>
        <taxon>Embryophyta</taxon>
        <taxon>Tracheophyta</taxon>
        <taxon>Spermatophyta</taxon>
        <taxon>Magnoliopsida</taxon>
        <taxon>Liliopsida</taxon>
        <taxon>Zingiberales</taxon>
        <taxon>Musaceae</taxon>
        <taxon>Musa</taxon>
    </lineage>
</organism>
<proteinExistence type="predicted"/>
<dbReference type="Proteomes" id="UP000317650">
    <property type="component" value="Chromosome 6"/>
</dbReference>
<dbReference type="AlphaFoldDB" id="A0A4S8IPU6"/>